<reference evidence="2" key="1">
    <citation type="submission" date="2018-07" db="EMBL/GenBank/DDBJ databases">
        <authorList>
            <person name="Ashton P.M."/>
            <person name="Dallman T."/>
            <person name="Nair S."/>
            <person name="De Pinna E."/>
            <person name="Peters T."/>
            <person name="Grant K."/>
        </authorList>
    </citation>
    <scope>NUCLEOTIDE SEQUENCE</scope>
    <source>
        <strain evidence="2">245081</strain>
    </source>
</reference>
<accession>A0A5V0BEM6</accession>
<feature type="domain" description="Transposase IS116/IS110/IS902 C-terminal" evidence="1">
    <location>
        <begin position="33"/>
        <end position="86"/>
    </location>
</feature>
<dbReference type="GO" id="GO:0004803">
    <property type="term" value="F:transposase activity"/>
    <property type="evidence" value="ECO:0007669"/>
    <property type="project" value="InterPro"/>
</dbReference>
<evidence type="ECO:0000259" key="1">
    <source>
        <dbReference type="Pfam" id="PF02371"/>
    </source>
</evidence>
<dbReference type="InterPro" id="IPR003346">
    <property type="entry name" value="Transposase_20"/>
</dbReference>
<protein>
    <recommendedName>
        <fullName evidence="1">Transposase IS116/IS110/IS902 C-terminal domain-containing protein</fullName>
    </recommendedName>
</protein>
<dbReference type="Pfam" id="PF02371">
    <property type="entry name" value="Transposase_20"/>
    <property type="match status" value="1"/>
</dbReference>
<dbReference type="GO" id="GO:0006313">
    <property type="term" value="P:DNA transposition"/>
    <property type="evidence" value="ECO:0007669"/>
    <property type="project" value="InterPro"/>
</dbReference>
<evidence type="ECO:0000313" key="2">
    <source>
        <dbReference type="EMBL" id="EBS5460915.1"/>
    </source>
</evidence>
<name>A0A5V0BEM6_SALEN</name>
<dbReference type="AlphaFoldDB" id="A0A5V0BEM6"/>
<gene>
    <name evidence="2" type="ORF">DUU06_25575</name>
</gene>
<proteinExistence type="predicted"/>
<organism evidence="2">
    <name type="scientific">Salmonella enteritidis</name>
    <dbReference type="NCBI Taxonomy" id="149539"/>
    <lineage>
        <taxon>Bacteria</taxon>
        <taxon>Pseudomonadati</taxon>
        <taxon>Pseudomonadota</taxon>
        <taxon>Gammaproteobacteria</taxon>
        <taxon>Enterobacterales</taxon>
        <taxon>Enterobacteriaceae</taxon>
        <taxon>Salmonella</taxon>
    </lineage>
</organism>
<dbReference type="EMBL" id="AAGVVM010000093">
    <property type="protein sequence ID" value="EBS5460915.1"/>
    <property type="molecule type" value="Genomic_DNA"/>
</dbReference>
<dbReference type="GO" id="GO:0003677">
    <property type="term" value="F:DNA binding"/>
    <property type="evidence" value="ECO:0007669"/>
    <property type="project" value="InterPro"/>
</dbReference>
<sequence>MNAPVASYPILSGKTTGCQAPALPPESAVTECLLATCPGDSKNYASRRDYAAFTVLAPLAVPHGWKPTLPDISKRGNRILRSLLVQYT</sequence>
<comment type="caution">
    <text evidence="2">The sequence shown here is derived from an EMBL/GenBank/DDBJ whole genome shotgun (WGS) entry which is preliminary data.</text>
</comment>